<protein>
    <submittedName>
        <fullName evidence="1">Uncharacterized protein</fullName>
    </submittedName>
</protein>
<dbReference type="EMBL" id="CP144691">
    <property type="protein sequence ID" value="WVY95498.1"/>
    <property type="molecule type" value="Genomic_DNA"/>
</dbReference>
<accession>A0AAQ3MR42</accession>
<organism evidence="1 2">
    <name type="scientific">Vigna mungo</name>
    <name type="common">Black gram</name>
    <name type="synonym">Phaseolus mungo</name>
    <dbReference type="NCBI Taxonomy" id="3915"/>
    <lineage>
        <taxon>Eukaryota</taxon>
        <taxon>Viridiplantae</taxon>
        <taxon>Streptophyta</taxon>
        <taxon>Embryophyta</taxon>
        <taxon>Tracheophyta</taxon>
        <taxon>Spermatophyta</taxon>
        <taxon>Magnoliopsida</taxon>
        <taxon>eudicotyledons</taxon>
        <taxon>Gunneridae</taxon>
        <taxon>Pentapetalae</taxon>
        <taxon>rosids</taxon>
        <taxon>fabids</taxon>
        <taxon>Fabales</taxon>
        <taxon>Fabaceae</taxon>
        <taxon>Papilionoideae</taxon>
        <taxon>50 kb inversion clade</taxon>
        <taxon>NPAAA clade</taxon>
        <taxon>indigoferoid/millettioid clade</taxon>
        <taxon>Phaseoleae</taxon>
        <taxon>Vigna</taxon>
    </lineage>
</organism>
<keyword evidence="2" id="KW-1185">Reference proteome</keyword>
<sequence>MLKVTRLKSAKLPYCVFISKILIHFGVDCIGESSESYNRTNMISQSALHMMQMQHTPEGWVFKSEAADVEGEAEQSFAIPYRAQFEFERTMSEDNSDEEDMVEESNSDMLLKTYLKKNKKKV</sequence>
<dbReference type="Proteomes" id="UP001374535">
    <property type="component" value="Chromosome 10"/>
</dbReference>
<evidence type="ECO:0000313" key="1">
    <source>
        <dbReference type="EMBL" id="WVY95498.1"/>
    </source>
</evidence>
<proteinExistence type="predicted"/>
<reference evidence="1 2" key="1">
    <citation type="journal article" date="2023" name="Life. Sci Alliance">
        <title>Evolutionary insights into 3D genome organization and epigenetic landscape of Vigna mungo.</title>
        <authorList>
            <person name="Junaid A."/>
            <person name="Singh B."/>
            <person name="Bhatia S."/>
        </authorList>
    </citation>
    <scope>NUCLEOTIDE SEQUENCE [LARGE SCALE GENOMIC DNA]</scope>
    <source>
        <strain evidence="1">Urdbean</strain>
    </source>
</reference>
<dbReference type="AlphaFoldDB" id="A0AAQ3MR42"/>
<evidence type="ECO:0000313" key="2">
    <source>
        <dbReference type="Proteomes" id="UP001374535"/>
    </source>
</evidence>
<gene>
    <name evidence="1" type="ORF">V8G54_034586</name>
</gene>
<name>A0AAQ3MR42_VIGMU</name>